<evidence type="ECO:0000313" key="5">
    <source>
        <dbReference type="Proteomes" id="UP000054359"/>
    </source>
</evidence>
<feature type="chain" id="PRO_5001829088" description="Chitin-binding type-2 domain-containing protein" evidence="2">
    <location>
        <begin position="18"/>
        <end position="444"/>
    </location>
</feature>
<dbReference type="Pfam" id="PF01607">
    <property type="entry name" value="CBM_14"/>
    <property type="match status" value="1"/>
</dbReference>
<evidence type="ECO:0000313" key="4">
    <source>
        <dbReference type="EMBL" id="KFM57017.1"/>
    </source>
</evidence>
<dbReference type="PANTHER" id="PTHR22933">
    <property type="entry name" value="FI18007P1-RELATED"/>
    <property type="match status" value="1"/>
</dbReference>
<feature type="compositionally biased region" description="Low complexity" evidence="1">
    <location>
        <begin position="393"/>
        <end position="408"/>
    </location>
</feature>
<dbReference type="AlphaFoldDB" id="A0A087SVX8"/>
<proteinExistence type="predicted"/>
<dbReference type="GO" id="GO:0005576">
    <property type="term" value="C:extracellular region"/>
    <property type="evidence" value="ECO:0007669"/>
    <property type="project" value="InterPro"/>
</dbReference>
<evidence type="ECO:0000256" key="2">
    <source>
        <dbReference type="SAM" id="SignalP"/>
    </source>
</evidence>
<organism evidence="4 5">
    <name type="scientific">Stegodyphus mimosarum</name>
    <name type="common">African social velvet spider</name>
    <dbReference type="NCBI Taxonomy" id="407821"/>
    <lineage>
        <taxon>Eukaryota</taxon>
        <taxon>Metazoa</taxon>
        <taxon>Ecdysozoa</taxon>
        <taxon>Arthropoda</taxon>
        <taxon>Chelicerata</taxon>
        <taxon>Arachnida</taxon>
        <taxon>Araneae</taxon>
        <taxon>Araneomorphae</taxon>
        <taxon>Entelegynae</taxon>
        <taxon>Eresoidea</taxon>
        <taxon>Eresidae</taxon>
        <taxon>Stegodyphus</taxon>
    </lineage>
</organism>
<dbReference type="PANTHER" id="PTHR22933:SF31">
    <property type="entry name" value="FI18007P1"/>
    <property type="match status" value="1"/>
</dbReference>
<sequence>MKLLIFSLLLLGVCVFAKDRVKRQASYTFPGPRSERGYRQQNAAPVYAEEQDEDAYPAPRRQFQAQPVQAQYAPSQPRAPPPPPPAPVAPPPAPPAPVYEAPRPATQSAPPARRRASSSNSRANKNRAAPQQSLNGQADDEEEPGPDPLTLLLEDSQFTCSGKNDGYYADDSVNCQVFHYCVGGAKHSWMCPENTVFHQVHLNCVPDAQDICAQSQKFHFVNDYLYKPVDYEGPNNTARYSQRYYPDGYVVGDPLVAPQEQTARRPAPPQHQSYSAPAAPSPRPPARAVAAPPPPPPPAYRAPPQQANYRPAAQARPAPRPARPAESYPSEAPQGYRGSPQAQPAPSPQQYRGEQPQQAGPPSQAYRVSAQAAPPSSSSYSSEENLYQPQPAPQSRRPSAPQRSSAAAYTPPRTQHRPASARSAAGYPAYATNQAAGVQYDEDY</sequence>
<feature type="compositionally biased region" description="Pro residues" evidence="1">
    <location>
        <begin position="77"/>
        <end position="97"/>
    </location>
</feature>
<dbReference type="InterPro" id="IPR036508">
    <property type="entry name" value="Chitin-bd_dom_sf"/>
</dbReference>
<protein>
    <recommendedName>
        <fullName evidence="3">Chitin-binding type-2 domain-containing protein</fullName>
    </recommendedName>
</protein>
<dbReference type="GO" id="GO:0008061">
    <property type="term" value="F:chitin binding"/>
    <property type="evidence" value="ECO:0007669"/>
    <property type="project" value="InterPro"/>
</dbReference>
<feature type="region of interest" description="Disordered" evidence="1">
    <location>
        <begin position="28"/>
        <end position="151"/>
    </location>
</feature>
<dbReference type="SUPFAM" id="SSF57625">
    <property type="entry name" value="Invertebrate chitin-binding proteins"/>
    <property type="match status" value="1"/>
</dbReference>
<dbReference type="InterPro" id="IPR002557">
    <property type="entry name" value="Chitin-bd_dom"/>
</dbReference>
<dbReference type="Proteomes" id="UP000054359">
    <property type="component" value="Unassembled WGS sequence"/>
</dbReference>
<accession>A0A087SVX8</accession>
<keyword evidence="5" id="KW-1185">Reference proteome</keyword>
<feature type="compositionally biased region" description="Low complexity" evidence="1">
    <location>
        <begin position="98"/>
        <end position="130"/>
    </location>
</feature>
<dbReference type="PROSITE" id="PS50940">
    <property type="entry name" value="CHIT_BIND_II"/>
    <property type="match status" value="1"/>
</dbReference>
<keyword evidence="2" id="KW-0732">Signal</keyword>
<feature type="compositionally biased region" description="Low complexity" evidence="1">
    <location>
        <begin position="302"/>
        <end position="317"/>
    </location>
</feature>
<dbReference type="EMBL" id="KK112194">
    <property type="protein sequence ID" value="KFM57017.1"/>
    <property type="molecule type" value="Genomic_DNA"/>
</dbReference>
<feature type="compositionally biased region" description="Low complexity" evidence="1">
    <location>
        <begin position="369"/>
        <end position="382"/>
    </location>
</feature>
<dbReference type="OrthoDB" id="7426044at2759"/>
<feature type="domain" description="Chitin-binding type-2" evidence="3">
    <location>
        <begin position="157"/>
        <end position="214"/>
    </location>
</feature>
<reference evidence="4 5" key="1">
    <citation type="submission" date="2013-11" db="EMBL/GenBank/DDBJ databases">
        <title>Genome sequencing of Stegodyphus mimosarum.</title>
        <authorList>
            <person name="Bechsgaard J."/>
        </authorList>
    </citation>
    <scope>NUCLEOTIDE SEQUENCE [LARGE SCALE GENOMIC DNA]</scope>
</reference>
<dbReference type="InterPro" id="IPR052976">
    <property type="entry name" value="Scoloptoxin-like"/>
</dbReference>
<dbReference type="Gene3D" id="3.20.20.80">
    <property type="entry name" value="Glycosidases"/>
    <property type="match status" value="1"/>
</dbReference>
<feature type="region of interest" description="Disordered" evidence="1">
    <location>
        <begin position="260"/>
        <end position="444"/>
    </location>
</feature>
<name>A0A087SVX8_STEMI</name>
<evidence type="ECO:0000256" key="1">
    <source>
        <dbReference type="SAM" id="MobiDB-lite"/>
    </source>
</evidence>
<feature type="non-terminal residue" evidence="4">
    <location>
        <position position="444"/>
    </location>
</feature>
<feature type="compositionally biased region" description="Low complexity" evidence="1">
    <location>
        <begin position="339"/>
        <end position="350"/>
    </location>
</feature>
<evidence type="ECO:0000259" key="3">
    <source>
        <dbReference type="PROSITE" id="PS50940"/>
    </source>
</evidence>
<feature type="signal peptide" evidence="2">
    <location>
        <begin position="1"/>
        <end position="17"/>
    </location>
</feature>
<dbReference type="OMA" id="WMCPENT"/>
<gene>
    <name evidence="4" type="ORF">X975_26865</name>
</gene>
<feature type="compositionally biased region" description="Pro residues" evidence="1">
    <location>
        <begin position="279"/>
        <end position="301"/>
    </location>
</feature>